<accession>A0A1G9GZ96</accession>
<dbReference type="STRING" id="119000.SAMN05661010_00869"/>
<dbReference type="NCBIfam" id="TIGR01409">
    <property type="entry name" value="TAT_signal_seq"/>
    <property type="match status" value="1"/>
</dbReference>
<dbReference type="AlphaFoldDB" id="A0A1G9GZ96"/>
<dbReference type="OrthoDB" id="5624218at2"/>
<dbReference type="InterPro" id="IPR011048">
    <property type="entry name" value="Haem_d1_sf"/>
</dbReference>
<dbReference type="PROSITE" id="PS51257">
    <property type="entry name" value="PROKAR_LIPOPROTEIN"/>
    <property type="match status" value="1"/>
</dbReference>
<dbReference type="InterPro" id="IPR008311">
    <property type="entry name" value="UCP028101"/>
</dbReference>
<evidence type="ECO:0000313" key="2">
    <source>
        <dbReference type="EMBL" id="SDL05987.1"/>
    </source>
</evidence>
<dbReference type="Pfam" id="PF07433">
    <property type="entry name" value="DUF1513"/>
    <property type="match status" value="1"/>
</dbReference>
<keyword evidence="3" id="KW-1185">Reference proteome</keyword>
<protein>
    <recommendedName>
        <fullName evidence="4">Tat (Twin-arginine translocation) pathway signal sequence</fullName>
    </recommendedName>
</protein>
<proteinExistence type="predicted"/>
<dbReference type="EMBL" id="FNGI01000001">
    <property type="protein sequence ID" value="SDL05987.1"/>
    <property type="molecule type" value="Genomic_DNA"/>
</dbReference>
<dbReference type="SUPFAM" id="SSF51004">
    <property type="entry name" value="C-terminal (heme d1) domain of cytochrome cd1-nitrite reductase"/>
    <property type="match status" value="1"/>
</dbReference>
<evidence type="ECO:0000313" key="3">
    <source>
        <dbReference type="Proteomes" id="UP000198654"/>
    </source>
</evidence>
<keyword evidence="1" id="KW-0732">Signal</keyword>
<evidence type="ECO:0000256" key="1">
    <source>
        <dbReference type="ARBA" id="ARBA00022729"/>
    </source>
</evidence>
<evidence type="ECO:0008006" key="4">
    <source>
        <dbReference type="Google" id="ProtNLM"/>
    </source>
</evidence>
<name>A0A1G9GZ96_9GAMM</name>
<reference evidence="2 3" key="1">
    <citation type="submission" date="2016-10" db="EMBL/GenBank/DDBJ databases">
        <authorList>
            <person name="de Groot N.N."/>
        </authorList>
    </citation>
    <scope>NUCLEOTIDE SEQUENCE [LARGE SCALE GENOMIC DNA]</scope>
    <source>
        <strain evidence="2 3">DSM 14789</strain>
    </source>
</reference>
<dbReference type="InterPro" id="IPR015943">
    <property type="entry name" value="WD40/YVTN_repeat-like_dom_sf"/>
</dbReference>
<dbReference type="RefSeq" id="WP_089725801.1">
    <property type="nucleotide sequence ID" value="NZ_FNGI01000001.1"/>
</dbReference>
<dbReference type="InterPro" id="IPR019546">
    <property type="entry name" value="TAT_signal_bac_arc"/>
</dbReference>
<dbReference type="Gene3D" id="2.130.10.10">
    <property type="entry name" value="YVTN repeat-like/Quinoprotein amine dehydrogenase"/>
    <property type="match status" value="1"/>
</dbReference>
<sequence length="374" mass="40058">MLSRRDFLHGSLTAAGACVTLAAGVTFGAGAAWARGENVAGMMLSAVDDDAGRHFIAGANVSGELLFRMPVPERCHGGCPRPGSAEVVMFPRRPGYHFYVVDVAKGEIQRTVGAGEDHHFYGHGAFSPDGRFLYVTTNHYIDGEGLISVFDADRQYARVARHPLGGIGPHELRLHPDGNTLVIGLGGIKTHPDLDRIKLNLDTMRPALLLMDRHSGEITGRFAPSHHQLSCRHLDIGADGVVVAGYQFQGPAWKSPPLIAVLDGRTREFREISLPEALQTSLRNYTASVAISPTLPQFAITAPRANRVIIYDYAENRLVKAPEVSDGAGVISDGAGGFIVSTGGGGLFEIPGSGDGIQRLASYSLHWDNHLTLA</sequence>
<dbReference type="PANTHER" id="PTHR47197:SF3">
    <property type="entry name" value="DIHYDRO-HEME D1 DEHYDROGENASE"/>
    <property type="match status" value="1"/>
</dbReference>
<dbReference type="PIRSF" id="PIRSF028101">
    <property type="entry name" value="UCP028101"/>
    <property type="match status" value="1"/>
</dbReference>
<dbReference type="InterPro" id="IPR051200">
    <property type="entry name" value="Host-pathogen_enzymatic-act"/>
</dbReference>
<dbReference type="InterPro" id="IPR006311">
    <property type="entry name" value="TAT_signal"/>
</dbReference>
<gene>
    <name evidence="2" type="ORF">SAMN05661010_00869</name>
</gene>
<dbReference type="Proteomes" id="UP000198654">
    <property type="component" value="Unassembled WGS sequence"/>
</dbReference>
<dbReference type="PROSITE" id="PS51318">
    <property type="entry name" value="TAT"/>
    <property type="match status" value="1"/>
</dbReference>
<organism evidence="2 3">
    <name type="scientific">Modicisalibacter muralis</name>
    <dbReference type="NCBI Taxonomy" id="119000"/>
    <lineage>
        <taxon>Bacteria</taxon>
        <taxon>Pseudomonadati</taxon>
        <taxon>Pseudomonadota</taxon>
        <taxon>Gammaproteobacteria</taxon>
        <taxon>Oceanospirillales</taxon>
        <taxon>Halomonadaceae</taxon>
        <taxon>Modicisalibacter</taxon>
    </lineage>
</organism>
<dbReference type="PANTHER" id="PTHR47197">
    <property type="entry name" value="PROTEIN NIRF"/>
    <property type="match status" value="1"/>
</dbReference>